<evidence type="ECO:0000259" key="1">
    <source>
        <dbReference type="Pfam" id="PF01370"/>
    </source>
</evidence>
<dbReference type="InterPro" id="IPR011051">
    <property type="entry name" value="RmlC_Cupin_sf"/>
</dbReference>
<dbReference type="InterPro" id="IPR036291">
    <property type="entry name" value="NAD(P)-bd_dom_sf"/>
</dbReference>
<dbReference type="InterPro" id="IPR029303">
    <property type="entry name" value="CapF_C"/>
</dbReference>
<evidence type="ECO:0000313" key="3">
    <source>
        <dbReference type="EMBL" id="GAA5147556.1"/>
    </source>
</evidence>
<dbReference type="SUPFAM" id="SSF51182">
    <property type="entry name" value="RmlC-like cupins"/>
    <property type="match status" value="1"/>
</dbReference>
<organism evidence="3 4">
    <name type="scientific">Nocardioides marinquilinus</name>
    <dbReference type="NCBI Taxonomy" id="1210400"/>
    <lineage>
        <taxon>Bacteria</taxon>
        <taxon>Bacillati</taxon>
        <taxon>Actinomycetota</taxon>
        <taxon>Actinomycetes</taxon>
        <taxon>Propionibacteriales</taxon>
        <taxon>Nocardioidaceae</taxon>
        <taxon>Nocardioides</taxon>
    </lineage>
</organism>
<dbReference type="Proteomes" id="UP001500221">
    <property type="component" value="Unassembled WGS sequence"/>
</dbReference>
<dbReference type="EMBL" id="BAABKG010000002">
    <property type="protein sequence ID" value="GAA5147556.1"/>
    <property type="molecule type" value="Genomic_DNA"/>
</dbReference>
<dbReference type="CDD" id="cd07007">
    <property type="entry name" value="cupin_CapF-like_C"/>
    <property type="match status" value="1"/>
</dbReference>
<dbReference type="Gene3D" id="3.40.50.720">
    <property type="entry name" value="NAD(P)-binding Rossmann-like Domain"/>
    <property type="match status" value="1"/>
</dbReference>
<dbReference type="Pfam" id="PF01370">
    <property type="entry name" value="Epimerase"/>
    <property type="match status" value="1"/>
</dbReference>
<name>A0ABP9PJG6_9ACTN</name>
<accession>A0ABP9PJG6</accession>
<dbReference type="RefSeq" id="WP_345457776.1">
    <property type="nucleotide sequence ID" value="NZ_BAABKG010000002.1"/>
</dbReference>
<evidence type="ECO:0000259" key="2">
    <source>
        <dbReference type="Pfam" id="PF14667"/>
    </source>
</evidence>
<feature type="domain" description="NAD-dependent epimerase/dehydratase" evidence="1">
    <location>
        <begin position="3"/>
        <end position="189"/>
    </location>
</feature>
<comment type="caution">
    <text evidence="3">The sequence shown here is derived from an EMBL/GenBank/DDBJ whole genome shotgun (WGS) entry which is preliminary data.</text>
</comment>
<sequence length="373" mass="40764">MKVVLTGGHGFLGWHTACRLRARHGVDAVRLGRAEVADPDVLRQHVADADVVMHLAGVNRAESDEAVSAGNLELAEQLAAALRSSGTSARVVFANSVQADLDNAYGTAKARSADLLRSAVGESGGSLADVLLPNLFGEHGRPRYNSFVATFCHAVAHGETPTVDVDREVPLLHAQRAAAHLIDAATGIDDVQARPEGESHGVSEVLRLVQGFHELYARGEVPPLTDDFRVDLFNTYRSYAFPQQFPMRPVVHADPRGGLFETTRTHGGTGQTFVSTTRPGATRGDHYHLRKVERFFVVRGRAEIRLRRLLDDEVVTFRLDGSEPGFVDMPTLWVHSITNVGDDDLVTMFWADQLLDPADPDQYPERVLVEATP</sequence>
<proteinExistence type="predicted"/>
<dbReference type="Pfam" id="PF14667">
    <property type="entry name" value="Polysacc_synt_C"/>
    <property type="match status" value="1"/>
</dbReference>
<evidence type="ECO:0000313" key="4">
    <source>
        <dbReference type="Proteomes" id="UP001500221"/>
    </source>
</evidence>
<protein>
    <submittedName>
        <fullName evidence="3">NAD-dependent epimerase/dehydratase family protein</fullName>
    </submittedName>
</protein>
<feature type="domain" description="Capsular polysaccharide assembling protein CapF C-terminal" evidence="2">
    <location>
        <begin position="252"/>
        <end position="363"/>
    </location>
</feature>
<dbReference type="InterPro" id="IPR001509">
    <property type="entry name" value="Epimerase_deHydtase"/>
</dbReference>
<reference evidence="4" key="1">
    <citation type="journal article" date="2019" name="Int. J. Syst. Evol. Microbiol.">
        <title>The Global Catalogue of Microorganisms (GCM) 10K type strain sequencing project: providing services to taxonomists for standard genome sequencing and annotation.</title>
        <authorList>
            <consortium name="The Broad Institute Genomics Platform"/>
            <consortium name="The Broad Institute Genome Sequencing Center for Infectious Disease"/>
            <person name="Wu L."/>
            <person name="Ma J."/>
        </authorList>
    </citation>
    <scope>NUCLEOTIDE SEQUENCE [LARGE SCALE GENOMIC DNA]</scope>
    <source>
        <strain evidence="4">JCM 18459</strain>
    </source>
</reference>
<keyword evidence="4" id="KW-1185">Reference proteome</keyword>
<dbReference type="InterPro" id="IPR014710">
    <property type="entry name" value="RmlC-like_jellyroll"/>
</dbReference>
<gene>
    <name evidence="3" type="ORF">GCM10023340_20150</name>
</gene>
<dbReference type="Gene3D" id="2.60.120.10">
    <property type="entry name" value="Jelly Rolls"/>
    <property type="match status" value="1"/>
</dbReference>
<dbReference type="SUPFAM" id="SSF51735">
    <property type="entry name" value="NAD(P)-binding Rossmann-fold domains"/>
    <property type="match status" value="1"/>
</dbReference>